<protein>
    <recommendedName>
        <fullName evidence="15">Multidrug resistance-associated ABC transporter</fullName>
    </recommendedName>
</protein>
<dbReference type="Pfam" id="PF00005">
    <property type="entry name" value="ABC_tran"/>
    <property type="match status" value="2"/>
</dbReference>
<keyword evidence="14" id="KW-1185">Reference proteome</keyword>
<gene>
    <name evidence="13" type="ORF">B0H15DRAFT_1002427</name>
</gene>
<dbReference type="PROSITE" id="PS00065">
    <property type="entry name" value="D_2_HYDROXYACID_DH_1"/>
    <property type="match status" value="1"/>
</dbReference>
<evidence type="ECO:0000256" key="9">
    <source>
        <dbReference type="SAM" id="MobiDB-lite"/>
    </source>
</evidence>
<dbReference type="PROSITE" id="PS00211">
    <property type="entry name" value="ABC_TRANSPORTER_1"/>
    <property type="match status" value="2"/>
</dbReference>
<dbReference type="SUPFAM" id="SSF90123">
    <property type="entry name" value="ABC transporter transmembrane region"/>
    <property type="match status" value="2"/>
</dbReference>
<dbReference type="SUPFAM" id="SSF51735">
    <property type="entry name" value="NAD(P)-binding Rossmann-fold domains"/>
    <property type="match status" value="1"/>
</dbReference>
<feature type="region of interest" description="Disordered" evidence="9">
    <location>
        <begin position="1850"/>
        <end position="1874"/>
    </location>
</feature>
<feature type="transmembrane region" description="Helical" evidence="10">
    <location>
        <begin position="1631"/>
        <end position="1652"/>
    </location>
</feature>
<evidence type="ECO:0000256" key="7">
    <source>
        <dbReference type="ARBA" id="ARBA00023002"/>
    </source>
</evidence>
<dbReference type="SMART" id="SM00382">
    <property type="entry name" value="AAA"/>
    <property type="match status" value="2"/>
</dbReference>
<keyword evidence="8 10" id="KW-0472">Membrane</keyword>
<dbReference type="EMBL" id="JARJCN010000007">
    <property type="protein sequence ID" value="KAJ7099479.1"/>
    <property type="molecule type" value="Genomic_DNA"/>
</dbReference>
<dbReference type="GO" id="GO:0005524">
    <property type="term" value="F:ATP binding"/>
    <property type="evidence" value="ECO:0007669"/>
    <property type="project" value="UniProtKB-KW"/>
</dbReference>
<dbReference type="CDD" id="cd18604">
    <property type="entry name" value="ABC_6TM_VMR1_D2_like"/>
    <property type="match status" value="1"/>
</dbReference>
<dbReference type="GO" id="GO:0016616">
    <property type="term" value="F:oxidoreductase activity, acting on the CH-OH group of donors, NAD or NADP as acceptor"/>
    <property type="evidence" value="ECO:0007669"/>
    <property type="project" value="InterPro"/>
</dbReference>
<dbReference type="Pfam" id="PF02826">
    <property type="entry name" value="2-Hacid_dh_C"/>
    <property type="match status" value="1"/>
</dbReference>
<feature type="region of interest" description="Disordered" evidence="9">
    <location>
        <begin position="756"/>
        <end position="775"/>
    </location>
</feature>
<organism evidence="13 14">
    <name type="scientific">Mycena belliarum</name>
    <dbReference type="NCBI Taxonomy" id="1033014"/>
    <lineage>
        <taxon>Eukaryota</taxon>
        <taxon>Fungi</taxon>
        <taxon>Dikarya</taxon>
        <taxon>Basidiomycota</taxon>
        <taxon>Agaricomycotina</taxon>
        <taxon>Agaricomycetes</taxon>
        <taxon>Agaricomycetidae</taxon>
        <taxon>Agaricales</taxon>
        <taxon>Marasmiineae</taxon>
        <taxon>Mycenaceae</taxon>
        <taxon>Mycena</taxon>
    </lineage>
</organism>
<evidence type="ECO:0000256" key="2">
    <source>
        <dbReference type="ARBA" id="ARBA00022448"/>
    </source>
</evidence>
<dbReference type="PROSITE" id="PS50929">
    <property type="entry name" value="ABC_TM1F"/>
    <property type="match status" value="2"/>
</dbReference>
<keyword evidence="2" id="KW-0813">Transport</keyword>
<dbReference type="CDD" id="cd03244">
    <property type="entry name" value="ABCC_MRP_domain2"/>
    <property type="match status" value="1"/>
</dbReference>
<dbReference type="SUPFAM" id="SSF52283">
    <property type="entry name" value="Formate/glycerate dehydrogenase catalytic domain-like"/>
    <property type="match status" value="1"/>
</dbReference>
<dbReference type="FunFam" id="3.40.50.300:FF:001354">
    <property type="entry name" value="ATP-binding cassette (ABC) transporter, putative"/>
    <property type="match status" value="1"/>
</dbReference>
<dbReference type="SUPFAM" id="SSF52540">
    <property type="entry name" value="P-loop containing nucleoside triphosphate hydrolases"/>
    <property type="match status" value="2"/>
</dbReference>
<evidence type="ECO:0000256" key="8">
    <source>
        <dbReference type="ARBA" id="ARBA00023136"/>
    </source>
</evidence>
<dbReference type="InterPro" id="IPR006139">
    <property type="entry name" value="D-isomer_2_OHA_DH_cat_dom"/>
</dbReference>
<evidence type="ECO:0008006" key="15">
    <source>
        <dbReference type="Google" id="ProtNLM"/>
    </source>
</evidence>
<proteinExistence type="predicted"/>
<dbReference type="CDD" id="cd18596">
    <property type="entry name" value="ABC_6TM_VMR1_D1_like"/>
    <property type="match status" value="1"/>
</dbReference>
<name>A0AAD6UDI9_9AGAR</name>
<dbReference type="InterPro" id="IPR011527">
    <property type="entry name" value="ABC1_TM_dom"/>
</dbReference>
<evidence type="ECO:0000256" key="4">
    <source>
        <dbReference type="ARBA" id="ARBA00022741"/>
    </source>
</evidence>
<feature type="transmembrane region" description="Helical" evidence="10">
    <location>
        <begin position="818"/>
        <end position="837"/>
    </location>
</feature>
<feature type="transmembrane region" description="Helical" evidence="10">
    <location>
        <begin position="925"/>
        <end position="947"/>
    </location>
</feature>
<dbReference type="GO" id="GO:0140359">
    <property type="term" value="F:ABC-type transporter activity"/>
    <property type="evidence" value="ECO:0007669"/>
    <property type="project" value="InterPro"/>
</dbReference>
<dbReference type="InterPro" id="IPR029752">
    <property type="entry name" value="D-isomer_DH_CS1"/>
</dbReference>
<feature type="transmembrane region" description="Helical" evidence="10">
    <location>
        <begin position="1531"/>
        <end position="1560"/>
    </location>
</feature>
<feature type="domain" description="ABC transporter" evidence="11">
    <location>
        <begin position="1056"/>
        <end position="1295"/>
    </location>
</feature>
<keyword evidence="6 10" id="KW-1133">Transmembrane helix</keyword>
<sequence length="2022" mass="223311">MPGDRAVLALGSAAFAVSEYEALRKRYQIDSIPLAGLVNNTGVTKAVADAVEARAATGKSAYVAFIWFFGTGQFSPFDEKMLSPLTRNGCRFFSGGGAGYDNVGTEWMASEGAYYCNTPTAITVSTANGALMLILSATRAVSQGDFYTRAGKWRGNASVPEEIFPLGHDIEGLTLGIIGLGSIGKALAVRAQACGMKIIYCNRHRVAESEENGAEYVTMDELLATSDVISVNCPLTAATRHLLGPAEFEKMKTGVFIVNTARGAIIDEEALVEALKSCKVFRVGLDVFEREPTIHPGLLDPALAYRVTLQPHTTGRTTQAFYKGELQIFKSLDEFMRGERPEYAVPISVFSTPTMKLCGGSDPFDVSDPCIRGSWAALFPSALVLAIALSFVQLPLPKTVRRIVDAIKRAFTQYMPLHDAEGLLLADETGRQEPEVPEVQHTVNLWRTAAFVFIGLLECLAWLAYGSFLLITGHPRWEVAQRFLLASTWLYTSVRPIIRPSETPPFDMFAIYMTYIAGGTLQIGGYLFQHNASGAPLPGTLVLVGLSLNLAAAVVLVTVILGMPLALPSHLVKEEDIGVTVSPEDYTSLWNWVSFRWVYPLVKLGRNTTLNEKDVWELSPSIQSRPIFIKFNSLPHKSLLLKLWMANSFDMIMDFVLTFCSVIFNYAGPFFLKRILDAVDTSKESDKDKGEAYIYAVLMFTCSVCKAQCDVQHLWLSRRAAVRIRSELMAAIYDKALKRKDFSGVIDKEKAQDAADKKAAATATPQPALSKKDQRAKAKADKKIAEKADDPKAGAADTGKIVNLMAGDANRMAMQTSAIYMLYSAPFEILIGGLFLYQLLGLSAFAGFVVLILGWPLNSYLSRRSIRIQKGVLKAKDKRMGVLNELISAVKFIKFFAWEQQWIDRALEARNEEIKWMIKARTNGVGFYCLWITAPIFISVISFFTYVMLGHKLTISTAFTAIALFGMIRQPLNIIPTFIVQVLQTRVSLNRIAVYLDEEEVTEQVSTLKKDRSGPTAHELEDDRLGFENASFKWNEVEEVPDATGDNAKKGKKTASETDSVAESVATISDHKFELKDLSVVFPDGELTLVTGPTASGKTALLMAVLGEMSSLPGGRIIMSKNPSKIDAWGNMHAISYAAQTPWLRYQSIKDNILFGYPLDQARYDEVIECCALRPDLDMLEDGDATEIGEKGVSLSGGQKARVALARAVYAKTKYVLLDDPLSAVDSHTSRTLYEKCLCGPLLAHRTVVLVTHHVELVIPGAHYLIRMLDGRIDTQGTVKELRAQGVLENITHDAAVEVKKEELAVAVEAAVIDADAVDAPEAEKTKKPRKLVKDEHREVGGVKWKVYKSYLKASSYSIWCFLAFVVILQQFMSVGEKLWIKTWGEAYRERQNMSALYGTYSPFMAHEHEIPLDGQLSRFSTFELSPSTTGLLPHINWPSAAEHPLFYVGIYAAIGLTTAFISVSSSVAQITGALRASRTLFKALLGSVVRATFRFHDTTPQGRMLNRFGKDIETIDSSLASSLQQVNSSLAGFIASLLTVTFVFPLFLLPALFIGYFYYTYAVGYLNTGRDLRRMESNSRSPIFSDFGELLQGIVTVRAFSAEKRFLDNLHTRINMTTKMWYMFWMTNRWLLLNFDFLGALAVFFTAMFSIHILVDNAGLAGLAITSALNFTASVYWACRFWTGLELDLNSVERVIEYLDLPQEPPAIIESNRPPAYWPSSSKNDALIVAENLSIKYAPELPSVLQDVSFSLKAGERIGLLGRTGSGKSTLAMSILRFTDPSSGRILIDGIDISKIGIEDLRSRLTFIPQDATLFSGTLRENLDPFDEHTDAACLEVLYRVQMINRSQQASASTSAVPSPEPSRPPSRIDDPADSITTALTDVDVKTTVSLDTQVSAGGTNFSQGQRQLIAMARALLRHSAIVVLDEATSSVDFKTDAKIQTTIREEFTDSLLLTIAHRLKTVIDYDRLLVLDKGKLVEFDTPLRLIEKDDGIFRSMCLKSGYFGELEASARAKAERDARA</sequence>
<evidence type="ECO:0000259" key="12">
    <source>
        <dbReference type="PROSITE" id="PS50929"/>
    </source>
</evidence>
<keyword evidence="4" id="KW-0547">Nucleotide-binding</keyword>
<dbReference type="InterPro" id="IPR050173">
    <property type="entry name" value="ABC_transporter_C-like"/>
</dbReference>
<dbReference type="InterPro" id="IPR006140">
    <property type="entry name" value="D-isomer_DH_NAD-bd"/>
</dbReference>
<feature type="transmembrane region" description="Helical" evidence="10">
    <location>
        <begin position="510"/>
        <end position="528"/>
    </location>
</feature>
<dbReference type="InterPro" id="IPR036291">
    <property type="entry name" value="NAD(P)-bd_dom_sf"/>
</dbReference>
<evidence type="ECO:0000256" key="10">
    <source>
        <dbReference type="SAM" id="Phobius"/>
    </source>
</evidence>
<reference evidence="13" key="1">
    <citation type="submission" date="2023-03" db="EMBL/GenBank/DDBJ databases">
        <title>Massive genome expansion in bonnet fungi (Mycena s.s.) driven by repeated elements and novel gene families across ecological guilds.</title>
        <authorList>
            <consortium name="Lawrence Berkeley National Laboratory"/>
            <person name="Harder C.B."/>
            <person name="Miyauchi S."/>
            <person name="Viragh M."/>
            <person name="Kuo A."/>
            <person name="Thoen E."/>
            <person name="Andreopoulos B."/>
            <person name="Lu D."/>
            <person name="Skrede I."/>
            <person name="Drula E."/>
            <person name="Henrissat B."/>
            <person name="Morin E."/>
            <person name="Kohler A."/>
            <person name="Barry K."/>
            <person name="LaButti K."/>
            <person name="Morin E."/>
            <person name="Salamov A."/>
            <person name="Lipzen A."/>
            <person name="Mereny Z."/>
            <person name="Hegedus B."/>
            <person name="Baldrian P."/>
            <person name="Stursova M."/>
            <person name="Weitz H."/>
            <person name="Taylor A."/>
            <person name="Grigoriev I.V."/>
            <person name="Nagy L.G."/>
            <person name="Martin F."/>
            <person name="Kauserud H."/>
        </authorList>
    </citation>
    <scope>NUCLEOTIDE SEQUENCE</scope>
    <source>
        <strain evidence="13">CBHHK173m</strain>
    </source>
</reference>
<dbReference type="InterPro" id="IPR017871">
    <property type="entry name" value="ABC_transporter-like_CS"/>
</dbReference>
<evidence type="ECO:0000256" key="1">
    <source>
        <dbReference type="ARBA" id="ARBA00004370"/>
    </source>
</evidence>
<dbReference type="Gene3D" id="3.40.50.300">
    <property type="entry name" value="P-loop containing nucleotide triphosphate hydrolases"/>
    <property type="match status" value="2"/>
</dbReference>
<dbReference type="InterPro" id="IPR029753">
    <property type="entry name" value="D-isomer_DH_CS"/>
</dbReference>
<evidence type="ECO:0000313" key="14">
    <source>
        <dbReference type="Proteomes" id="UP001222325"/>
    </source>
</evidence>
<dbReference type="Proteomes" id="UP001222325">
    <property type="component" value="Unassembled WGS sequence"/>
</dbReference>
<comment type="subcellular location">
    <subcellularLocation>
        <location evidence="1">Membrane</location>
    </subcellularLocation>
</comment>
<feature type="transmembrane region" description="Helical" evidence="10">
    <location>
        <begin position="1446"/>
        <end position="1469"/>
    </location>
</feature>
<dbReference type="GO" id="GO:0016020">
    <property type="term" value="C:membrane"/>
    <property type="evidence" value="ECO:0007669"/>
    <property type="project" value="UniProtKB-SubCell"/>
</dbReference>
<dbReference type="InterPro" id="IPR003439">
    <property type="entry name" value="ABC_transporter-like_ATP-bd"/>
</dbReference>
<dbReference type="InterPro" id="IPR027417">
    <property type="entry name" value="P-loop_NTPase"/>
</dbReference>
<keyword evidence="7" id="KW-0560">Oxidoreductase</keyword>
<dbReference type="PANTHER" id="PTHR24223">
    <property type="entry name" value="ATP-BINDING CASSETTE SUB-FAMILY C"/>
    <property type="match status" value="1"/>
</dbReference>
<feature type="transmembrane region" description="Helical" evidence="10">
    <location>
        <begin position="373"/>
        <end position="392"/>
    </location>
</feature>
<evidence type="ECO:0000256" key="5">
    <source>
        <dbReference type="ARBA" id="ARBA00022840"/>
    </source>
</evidence>
<dbReference type="Gene3D" id="1.20.1560.10">
    <property type="entry name" value="ABC transporter type 1, transmembrane domain"/>
    <property type="match status" value="2"/>
</dbReference>
<evidence type="ECO:0000259" key="11">
    <source>
        <dbReference type="PROSITE" id="PS50893"/>
    </source>
</evidence>
<dbReference type="CDD" id="cd12168">
    <property type="entry name" value="Mand_dh_like"/>
    <property type="match status" value="1"/>
</dbReference>
<dbReference type="InterPro" id="IPR036640">
    <property type="entry name" value="ABC1_TM_sf"/>
</dbReference>
<feature type="transmembrane region" description="Helical" evidence="10">
    <location>
        <begin position="651"/>
        <end position="672"/>
    </location>
</feature>
<feature type="domain" description="ABC transmembrane type-1" evidence="12">
    <location>
        <begin position="655"/>
        <end position="984"/>
    </location>
</feature>
<feature type="domain" description="ABC transporter" evidence="11">
    <location>
        <begin position="1729"/>
        <end position="2000"/>
    </location>
</feature>
<dbReference type="Pfam" id="PF00389">
    <property type="entry name" value="2-Hacid_dh"/>
    <property type="match status" value="1"/>
</dbReference>
<keyword evidence="3 10" id="KW-0812">Transmembrane</keyword>
<evidence type="ECO:0000313" key="13">
    <source>
        <dbReference type="EMBL" id="KAJ7099479.1"/>
    </source>
</evidence>
<dbReference type="PROSITE" id="PS00671">
    <property type="entry name" value="D_2_HYDROXYACID_DH_3"/>
    <property type="match status" value="1"/>
</dbReference>
<accession>A0AAD6UDI9</accession>
<feature type="domain" description="ABC transmembrane type-1" evidence="12">
    <location>
        <begin position="1436"/>
        <end position="1688"/>
    </location>
</feature>
<dbReference type="PROSITE" id="PS00670">
    <property type="entry name" value="D_2_HYDROXYACID_DH_2"/>
    <property type="match status" value="1"/>
</dbReference>
<dbReference type="Gene3D" id="3.40.50.720">
    <property type="entry name" value="NAD(P)-binding Rossmann-like Domain"/>
    <property type="match status" value="2"/>
</dbReference>
<feature type="transmembrane region" description="Helical" evidence="10">
    <location>
        <begin position="1354"/>
        <end position="1373"/>
    </location>
</feature>
<dbReference type="Pfam" id="PF00664">
    <property type="entry name" value="ABC_membrane"/>
    <property type="match status" value="2"/>
</dbReference>
<feature type="transmembrane region" description="Helical" evidence="10">
    <location>
        <begin position="540"/>
        <end position="563"/>
    </location>
</feature>
<dbReference type="GO" id="GO:0051287">
    <property type="term" value="F:NAD binding"/>
    <property type="evidence" value="ECO:0007669"/>
    <property type="project" value="InterPro"/>
</dbReference>
<comment type="caution">
    <text evidence="13">The sequence shown here is derived from an EMBL/GenBank/DDBJ whole genome shotgun (WGS) entry which is preliminary data.</text>
</comment>
<dbReference type="GO" id="GO:0016887">
    <property type="term" value="F:ATP hydrolysis activity"/>
    <property type="evidence" value="ECO:0007669"/>
    <property type="project" value="InterPro"/>
</dbReference>
<keyword evidence="5" id="KW-0067">ATP-binding</keyword>
<feature type="transmembrane region" description="Helical" evidence="10">
    <location>
        <begin position="450"/>
        <end position="473"/>
    </location>
</feature>
<dbReference type="InterPro" id="IPR003593">
    <property type="entry name" value="AAA+_ATPase"/>
</dbReference>
<evidence type="ECO:0000256" key="3">
    <source>
        <dbReference type="ARBA" id="ARBA00022692"/>
    </source>
</evidence>
<dbReference type="CDD" id="cd03250">
    <property type="entry name" value="ABCC_MRP_domain1"/>
    <property type="match status" value="1"/>
</dbReference>
<evidence type="ECO:0000256" key="6">
    <source>
        <dbReference type="ARBA" id="ARBA00022989"/>
    </source>
</evidence>
<dbReference type="PANTHER" id="PTHR24223:SF415">
    <property type="entry name" value="FI20190P1"/>
    <property type="match status" value="1"/>
</dbReference>
<feature type="transmembrane region" description="Helical" evidence="10">
    <location>
        <begin position="843"/>
        <end position="861"/>
    </location>
</feature>
<dbReference type="PROSITE" id="PS50893">
    <property type="entry name" value="ABC_TRANSPORTER_2"/>
    <property type="match status" value="2"/>
</dbReference>